<feature type="domain" description="Exonuclease" evidence="4">
    <location>
        <begin position="9"/>
        <end position="200"/>
    </location>
</feature>
<accession>A0A1F6YW79</accession>
<dbReference type="InterPro" id="IPR013520">
    <property type="entry name" value="Ribonucl_H"/>
</dbReference>
<dbReference type="GO" id="GO:0003676">
    <property type="term" value="F:nucleic acid binding"/>
    <property type="evidence" value="ECO:0007669"/>
    <property type="project" value="InterPro"/>
</dbReference>
<dbReference type="InterPro" id="IPR012337">
    <property type="entry name" value="RNaseH-like_sf"/>
</dbReference>
<proteinExistence type="predicted"/>
<gene>
    <name evidence="5" type="ORF">A2456_01815</name>
</gene>
<evidence type="ECO:0000313" key="6">
    <source>
        <dbReference type="Proteomes" id="UP000178975"/>
    </source>
</evidence>
<protein>
    <submittedName>
        <fullName evidence="5">DNA polymerase III subunit epsilon</fullName>
    </submittedName>
</protein>
<comment type="caution">
    <text evidence="5">The sequence shown here is derived from an EMBL/GenBank/DDBJ whole genome shotgun (WGS) entry which is preliminary data.</text>
</comment>
<dbReference type="SMART" id="SM00479">
    <property type="entry name" value="EXOIII"/>
    <property type="match status" value="1"/>
</dbReference>
<evidence type="ECO:0000256" key="1">
    <source>
        <dbReference type="ARBA" id="ARBA00022722"/>
    </source>
</evidence>
<dbReference type="Pfam" id="PF00929">
    <property type="entry name" value="RNase_T"/>
    <property type="match status" value="1"/>
</dbReference>
<evidence type="ECO:0000313" key="5">
    <source>
        <dbReference type="EMBL" id="OGJ10593.1"/>
    </source>
</evidence>
<evidence type="ECO:0000256" key="2">
    <source>
        <dbReference type="ARBA" id="ARBA00022801"/>
    </source>
</evidence>
<sequence length="200" mass="23023">MIRADDAPKYLFFDTETTGLPRNWNAPVGDLNNWPRIVQVAWILYDKNGNCLEERSYIVKPEGFRIPADASKIHGITTEIAEIDGIYLEDALIEFQDFVAQADFLVAHNMSFDEKIAGAEFLRKNMINSLISKKRICTKERSTNFCAIPSPNGFNDYKWPTLQELHQKLFGERFDEAHDALSDVRATAKCFWEMKRRGII</sequence>
<organism evidence="5 6">
    <name type="scientific">Candidatus Nomurabacteria bacterium RIFOXYC2_FULL_36_19</name>
    <dbReference type="NCBI Taxonomy" id="1801806"/>
    <lineage>
        <taxon>Bacteria</taxon>
        <taxon>Candidatus Nomuraibacteriota</taxon>
    </lineage>
</organism>
<dbReference type="PANTHER" id="PTHR30231:SF4">
    <property type="entry name" value="PROTEIN NEN2"/>
    <property type="match status" value="1"/>
</dbReference>
<evidence type="ECO:0000259" key="4">
    <source>
        <dbReference type="SMART" id="SM00479"/>
    </source>
</evidence>
<keyword evidence="1" id="KW-0540">Nuclease</keyword>
<dbReference type="CDD" id="cd06127">
    <property type="entry name" value="DEDDh"/>
    <property type="match status" value="1"/>
</dbReference>
<dbReference type="Proteomes" id="UP000178975">
    <property type="component" value="Unassembled WGS sequence"/>
</dbReference>
<dbReference type="SUPFAM" id="SSF53098">
    <property type="entry name" value="Ribonuclease H-like"/>
    <property type="match status" value="1"/>
</dbReference>
<evidence type="ECO:0000256" key="3">
    <source>
        <dbReference type="ARBA" id="ARBA00022839"/>
    </source>
</evidence>
<dbReference type="InterPro" id="IPR036397">
    <property type="entry name" value="RNaseH_sf"/>
</dbReference>
<name>A0A1F6YW79_9BACT</name>
<dbReference type="Gene3D" id="3.30.420.10">
    <property type="entry name" value="Ribonuclease H-like superfamily/Ribonuclease H"/>
    <property type="match status" value="1"/>
</dbReference>
<dbReference type="EMBL" id="MFWE01000007">
    <property type="protein sequence ID" value="OGJ10593.1"/>
    <property type="molecule type" value="Genomic_DNA"/>
</dbReference>
<dbReference type="PANTHER" id="PTHR30231">
    <property type="entry name" value="DNA POLYMERASE III SUBUNIT EPSILON"/>
    <property type="match status" value="1"/>
</dbReference>
<dbReference type="GO" id="GO:0008408">
    <property type="term" value="F:3'-5' exonuclease activity"/>
    <property type="evidence" value="ECO:0007669"/>
    <property type="project" value="TreeGrafter"/>
</dbReference>
<keyword evidence="2" id="KW-0378">Hydrolase</keyword>
<keyword evidence="3" id="KW-0269">Exonuclease</keyword>
<dbReference type="AlphaFoldDB" id="A0A1F6YW79"/>
<reference evidence="5 6" key="1">
    <citation type="journal article" date="2016" name="Nat. Commun.">
        <title>Thousands of microbial genomes shed light on interconnected biogeochemical processes in an aquifer system.</title>
        <authorList>
            <person name="Anantharaman K."/>
            <person name="Brown C.T."/>
            <person name="Hug L.A."/>
            <person name="Sharon I."/>
            <person name="Castelle C.J."/>
            <person name="Probst A.J."/>
            <person name="Thomas B.C."/>
            <person name="Singh A."/>
            <person name="Wilkins M.J."/>
            <person name="Karaoz U."/>
            <person name="Brodie E.L."/>
            <person name="Williams K.H."/>
            <person name="Hubbard S.S."/>
            <person name="Banfield J.F."/>
        </authorList>
    </citation>
    <scope>NUCLEOTIDE SEQUENCE [LARGE SCALE GENOMIC DNA]</scope>
</reference>